<feature type="region of interest" description="Disordered" evidence="1">
    <location>
        <begin position="146"/>
        <end position="165"/>
    </location>
</feature>
<name>A0AA41SEI6_PAPNU</name>
<sequence>MTIGERGQHLNISRDQSFMNSNEQNEKVDGCTQRQLLISEVQWDPQNKQWRVTGQQQYDAVQENANNPLKRVSHRRREKVGNKTVIEQRLLENGANKMDKKSAGGSDHLLILADSAELLSGSVNNYYGAKDSQCRVSNINVHQLKDGSTHAHSGEKHKKKPLDTSGGLHYVEAEKNALPSNGRIRLTHLRHYARTRNHELAKESGKCVHVDPEDSQHLDKVDVVQYQNGEVNGGSQIIDFRQTPLQNGLQQLILPYHIVAHQPVQMTNRALLWNEILKGQSMKQHLSTLQPETFDGFQLPRREPEVEKESNLIAQERQKLKTHLRENLPEKQQVQAAKLAAKERRKLRKDRRKRLPEEQLVKAAQQSYALPGAQMHQMYNAGQQLNWHMWNFQNWKMCETEQQKLLHNAEAGPGKLQLGKRNNFKESTVIEFQRDKSMEHRNHDAVKACMKPVGSSAKGRTRVSHFKREARLKNEHTVKINQEMLLAVSSSN</sequence>
<dbReference type="Proteomes" id="UP001177140">
    <property type="component" value="Unassembled WGS sequence"/>
</dbReference>
<evidence type="ECO:0000256" key="1">
    <source>
        <dbReference type="SAM" id="MobiDB-lite"/>
    </source>
</evidence>
<organism evidence="2 3">
    <name type="scientific">Papaver nudicaule</name>
    <name type="common">Iceland poppy</name>
    <dbReference type="NCBI Taxonomy" id="74823"/>
    <lineage>
        <taxon>Eukaryota</taxon>
        <taxon>Viridiplantae</taxon>
        <taxon>Streptophyta</taxon>
        <taxon>Embryophyta</taxon>
        <taxon>Tracheophyta</taxon>
        <taxon>Spermatophyta</taxon>
        <taxon>Magnoliopsida</taxon>
        <taxon>Ranunculales</taxon>
        <taxon>Papaveraceae</taxon>
        <taxon>Papaveroideae</taxon>
        <taxon>Papaver</taxon>
    </lineage>
</organism>
<dbReference type="EMBL" id="JAJJMA010128874">
    <property type="protein sequence ID" value="MCL7032948.1"/>
    <property type="molecule type" value="Genomic_DNA"/>
</dbReference>
<accession>A0AA41SEI6</accession>
<proteinExistence type="predicted"/>
<evidence type="ECO:0000313" key="2">
    <source>
        <dbReference type="EMBL" id="MCL7032948.1"/>
    </source>
</evidence>
<protein>
    <submittedName>
        <fullName evidence="2">Uncharacterized protein</fullName>
    </submittedName>
</protein>
<keyword evidence="3" id="KW-1185">Reference proteome</keyword>
<dbReference type="AlphaFoldDB" id="A0AA41SEI6"/>
<reference evidence="2" key="1">
    <citation type="submission" date="2022-03" db="EMBL/GenBank/DDBJ databases">
        <title>A functionally conserved STORR gene fusion in Papaver species that diverged 16.8 million years ago.</title>
        <authorList>
            <person name="Catania T."/>
        </authorList>
    </citation>
    <scope>NUCLEOTIDE SEQUENCE</scope>
    <source>
        <strain evidence="2">S-191538</strain>
    </source>
</reference>
<comment type="caution">
    <text evidence="2">The sequence shown here is derived from an EMBL/GenBank/DDBJ whole genome shotgun (WGS) entry which is preliminary data.</text>
</comment>
<evidence type="ECO:0000313" key="3">
    <source>
        <dbReference type="Proteomes" id="UP001177140"/>
    </source>
</evidence>
<gene>
    <name evidence="2" type="ORF">MKW94_028106</name>
</gene>